<dbReference type="InterPro" id="IPR015943">
    <property type="entry name" value="WD40/YVTN_repeat-like_dom_sf"/>
</dbReference>
<dbReference type="CDD" id="cd14014">
    <property type="entry name" value="STKc_PknB_like"/>
    <property type="match status" value="1"/>
</dbReference>
<evidence type="ECO:0000313" key="12">
    <source>
        <dbReference type="Proteomes" id="UP000184440"/>
    </source>
</evidence>
<dbReference type="SMART" id="SM00220">
    <property type="entry name" value="S_TKc"/>
    <property type="match status" value="1"/>
</dbReference>
<feature type="repeat" description="WD" evidence="7">
    <location>
        <begin position="618"/>
        <end position="641"/>
    </location>
</feature>
<keyword evidence="5 11" id="KW-0418">Kinase</keyword>
<evidence type="ECO:0000256" key="2">
    <source>
        <dbReference type="ARBA" id="ARBA00022679"/>
    </source>
</evidence>
<accession>A0A1M7K8Z4</accession>
<dbReference type="STRING" id="134849.SAMN05443668_1011036"/>
<evidence type="ECO:0000259" key="10">
    <source>
        <dbReference type="PROSITE" id="PS50011"/>
    </source>
</evidence>
<feature type="domain" description="Protein kinase" evidence="10">
    <location>
        <begin position="16"/>
        <end position="263"/>
    </location>
</feature>
<reference evidence="11 12" key="1">
    <citation type="submission" date="2016-11" db="EMBL/GenBank/DDBJ databases">
        <authorList>
            <person name="Jaros S."/>
            <person name="Januszkiewicz K."/>
            <person name="Wedrychowicz H."/>
        </authorList>
    </citation>
    <scope>NUCLEOTIDE SEQUENCE [LARGE SCALE GENOMIC DNA]</scope>
    <source>
        <strain evidence="11 12">DSM 46144</strain>
    </source>
</reference>
<keyword evidence="6 8" id="KW-0067">ATP-binding</keyword>
<keyword evidence="11" id="KW-0723">Serine/threonine-protein kinase</keyword>
<dbReference type="PROSITE" id="PS50294">
    <property type="entry name" value="WD_REPEATS_REGION"/>
    <property type="match status" value="1"/>
</dbReference>
<dbReference type="PROSITE" id="PS00108">
    <property type="entry name" value="PROTEIN_KINASE_ST"/>
    <property type="match status" value="1"/>
</dbReference>
<evidence type="ECO:0000313" key="11">
    <source>
        <dbReference type="EMBL" id="SHM61443.1"/>
    </source>
</evidence>
<dbReference type="GO" id="GO:0004674">
    <property type="term" value="F:protein serine/threonine kinase activity"/>
    <property type="evidence" value="ECO:0007669"/>
    <property type="project" value="UniProtKB-KW"/>
</dbReference>
<evidence type="ECO:0000256" key="7">
    <source>
        <dbReference type="PROSITE-ProRule" id="PRU00221"/>
    </source>
</evidence>
<evidence type="ECO:0000256" key="3">
    <source>
        <dbReference type="ARBA" id="ARBA00022737"/>
    </source>
</evidence>
<dbReference type="Proteomes" id="UP000184440">
    <property type="component" value="Unassembled WGS sequence"/>
</dbReference>
<dbReference type="Gene3D" id="2.130.10.10">
    <property type="entry name" value="YVTN repeat-like/Quinoprotein amine dehydrogenase"/>
    <property type="match status" value="2"/>
</dbReference>
<keyword evidence="12" id="KW-1185">Reference proteome</keyword>
<evidence type="ECO:0000256" key="6">
    <source>
        <dbReference type="ARBA" id="ARBA00022840"/>
    </source>
</evidence>
<keyword evidence="3" id="KW-0677">Repeat</keyword>
<protein>
    <submittedName>
        <fullName evidence="11">Serine/threonine protein kinase</fullName>
    </submittedName>
</protein>
<keyword evidence="4 8" id="KW-0547">Nucleotide-binding</keyword>
<dbReference type="GO" id="GO:0005524">
    <property type="term" value="F:ATP binding"/>
    <property type="evidence" value="ECO:0007669"/>
    <property type="project" value="UniProtKB-UniRule"/>
</dbReference>
<evidence type="ECO:0000256" key="4">
    <source>
        <dbReference type="ARBA" id="ARBA00022741"/>
    </source>
</evidence>
<keyword evidence="9" id="KW-0472">Membrane</keyword>
<dbReference type="Pfam" id="PF00400">
    <property type="entry name" value="WD40"/>
    <property type="match status" value="3"/>
</dbReference>
<dbReference type="PANTHER" id="PTHR43289:SF34">
    <property type="entry name" value="SERINE_THREONINE-PROTEIN KINASE YBDM-RELATED"/>
    <property type="match status" value="1"/>
</dbReference>
<organism evidence="11 12">
    <name type="scientific">Cryptosporangium aurantiacum</name>
    <dbReference type="NCBI Taxonomy" id="134849"/>
    <lineage>
        <taxon>Bacteria</taxon>
        <taxon>Bacillati</taxon>
        <taxon>Actinomycetota</taxon>
        <taxon>Actinomycetes</taxon>
        <taxon>Cryptosporangiales</taxon>
        <taxon>Cryptosporangiaceae</taxon>
        <taxon>Cryptosporangium</taxon>
    </lineage>
</organism>
<evidence type="ECO:0000256" key="5">
    <source>
        <dbReference type="ARBA" id="ARBA00022777"/>
    </source>
</evidence>
<evidence type="ECO:0000256" key="8">
    <source>
        <dbReference type="PROSITE-ProRule" id="PRU10141"/>
    </source>
</evidence>
<feature type="transmembrane region" description="Helical" evidence="9">
    <location>
        <begin position="312"/>
        <end position="332"/>
    </location>
</feature>
<evidence type="ECO:0000256" key="1">
    <source>
        <dbReference type="ARBA" id="ARBA00022574"/>
    </source>
</evidence>
<dbReference type="SUPFAM" id="SSF56112">
    <property type="entry name" value="Protein kinase-like (PK-like)"/>
    <property type="match status" value="1"/>
</dbReference>
<feature type="binding site" evidence="8">
    <location>
        <position position="45"/>
    </location>
    <ligand>
        <name>ATP</name>
        <dbReference type="ChEBI" id="CHEBI:30616"/>
    </ligand>
</feature>
<name>A0A1M7K8Z4_9ACTN</name>
<dbReference type="PROSITE" id="PS00678">
    <property type="entry name" value="WD_REPEATS_1"/>
    <property type="match status" value="1"/>
</dbReference>
<keyword evidence="9" id="KW-0812">Transmembrane</keyword>
<proteinExistence type="predicted"/>
<dbReference type="Pfam" id="PF00069">
    <property type="entry name" value="Pkinase"/>
    <property type="match status" value="1"/>
</dbReference>
<dbReference type="InterPro" id="IPR011047">
    <property type="entry name" value="Quinoprotein_ADH-like_sf"/>
</dbReference>
<dbReference type="InterPro" id="IPR001680">
    <property type="entry name" value="WD40_rpt"/>
</dbReference>
<dbReference type="EMBL" id="FRCS01000001">
    <property type="protein sequence ID" value="SHM61443.1"/>
    <property type="molecule type" value="Genomic_DNA"/>
</dbReference>
<dbReference type="PROSITE" id="PS50082">
    <property type="entry name" value="WD_REPEATS_2"/>
    <property type="match status" value="2"/>
</dbReference>
<feature type="repeat" description="WD" evidence="7">
    <location>
        <begin position="403"/>
        <end position="437"/>
    </location>
</feature>
<gene>
    <name evidence="11" type="ORF">SAMN05443668_1011036</name>
</gene>
<dbReference type="PANTHER" id="PTHR43289">
    <property type="entry name" value="MITOGEN-ACTIVATED PROTEIN KINASE KINASE KINASE 20-RELATED"/>
    <property type="match status" value="1"/>
</dbReference>
<dbReference type="InterPro" id="IPR000719">
    <property type="entry name" value="Prot_kinase_dom"/>
</dbReference>
<dbReference type="PROSITE" id="PS50011">
    <property type="entry name" value="PROTEIN_KINASE_DOM"/>
    <property type="match status" value="1"/>
</dbReference>
<evidence type="ECO:0000256" key="9">
    <source>
        <dbReference type="SAM" id="Phobius"/>
    </source>
</evidence>
<dbReference type="InterPro" id="IPR011009">
    <property type="entry name" value="Kinase-like_dom_sf"/>
</dbReference>
<dbReference type="InterPro" id="IPR017441">
    <property type="entry name" value="Protein_kinase_ATP_BS"/>
</dbReference>
<dbReference type="SMART" id="SM00320">
    <property type="entry name" value="WD40"/>
    <property type="match status" value="7"/>
</dbReference>
<dbReference type="SUPFAM" id="SSF50998">
    <property type="entry name" value="Quinoprotein alcohol dehydrogenase-like"/>
    <property type="match status" value="1"/>
</dbReference>
<dbReference type="Gene3D" id="1.10.510.10">
    <property type="entry name" value="Transferase(Phosphotransferase) domain 1"/>
    <property type="match status" value="1"/>
</dbReference>
<dbReference type="InterPro" id="IPR019775">
    <property type="entry name" value="WD40_repeat_CS"/>
</dbReference>
<keyword evidence="2" id="KW-0808">Transferase</keyword>
<dbReference type="InterPro" id="IPR008271">
    <property type="entry name" value="Ser/Thr_kinase_AS"/>
</dbReference>
<keyword evidence="9" id="KW-1133">Transmembrane helix</keyword>
<dbReference type="PROSITE" id="PS00107">
    <property type="entry name" value="PROTEIN_KINASE_ATP"/>
    <property type="match status" value="1"/>
</dbReference>
<dbReference type="AlphaFoldDB" id="A0A1M7K8Z4"/>
<sequence length="641" mass="67919">MVDVDRARIAAALPHYDIGEMLGQGAHGAVFAARHRRLNVDRAVKVLLADDVNATDRFLTEARVMTVLDHPHIVRVHEYAERDGAWLLVMEYLPGGTLTGRGRCPPEQVAAWGLAVADALSAAHANGIVHRDIKPSNLLFTADGTLKVGDFGIAKLYAGADASASADLVGTPRYIAPEQILGGRVGPATDLYALGVTLYELLAGRPPYPRGLELPALIHHHLSVPPMPLDEPPARIAAVILHMLAKDPDDRPPSARACAVELARAASQDIGPNWLERAGVPLRVDGSVLREASEPATVVLRRPSPGRRRARWLLGAAGLLALLLVLVGGLVLRPDDDRGARTSDTATTATELDTYRGPPGFVTQFAFANHSSRVALLDDDGFVVLWTPGSQDTLGPIRIEGIIWDLTFDPSDTTLATAGSDAAVRFWNASSGKQNLAPITGLESEVGSVAFSRDGSVVAAADVSGIRLTNPGETRPFESMPVAAVTNHGLVYSPDGRRLASSSEAGVELWEVNTGALLRRLPGTTPSSGVVFSPDGSLLAAAVGEGRIQVWSVAEGIPVGPVIVVPNLSPGGAVAFDENSTHLVTCERTTVRWWDPTTARQVREPLILHTTAPPGASAFNRDATRLAISAGDGTVRLWSMD</sequence>
<keyword evidence="1 7" id="KW-0853">WD repeat</keyword>